<proteinExistence type="predicted"/>
<organism evidence="1 2">
    <name type="scientific">Compostibacter hankyongensis</name>
    <dbReference type="NCBI Taxonomy" id="1007089"/>
    <lineage>
        <taxon>Bacteria</taxon>
        <taxon>Pseudomonadati</taxon>
        <taxon>Bacteroidota</taxon>
        <taxon>Chitinophagia</taxon>
        <taxon>Chitinophagales</taxon>
        <taxon>Chitinophagaceae</taxon>
        <taxon>Compostibacter</taxon>
    </lineage>
</organism>
<reference evidence="2" key="1">
    <citation type="journal article" date="2019" name="Int. J. Syst. Evol. Microbiol.">
        <title>The Global Catalogue of Microorganisms (GCM) 10K type strain sequencing project: providing services to taxonomists for standard genome sequencing and annotation.</title>
        <authorList>
            <consortium name="The Broad Institute Genomics Platform"/>
            <consortium name="The Broad Institute Genome Sequencing Center for Infectious Disease"/>
            <person name="Wu L."/>
            <person name="Ma J."/>
        </authorList>
    </citation>
    <scope>NUCLEOTIDE SEQUENCE [LARGE SCALE GENOMIC DNA]</scope>
    <source>
        <strain evidence="2">JCM 17664</strain>
    </source>
</reference>
<dbReference type="RefSeq" id="WP_344979834.1">
    <property type="nucleotide sequence ID" value="NZ_BAABFN010000006.1"/>
</dbReference>
<comment type="caution">
    <text evidence="1">The sequence shown here is derived from an EMBL/GenBank/DDBJ whole genome shotgun (WGS) entry which is preliminary data.</text>
</comment>
<gene>
    <name evidence="1" type="ORF">GCM10023143_25110</name>
</gene>
<accession>A0ABP8G086</accession>
<protein>
    <submittedName>
        <fullName evidence="1">Uncharacterized protein</fullName>
    </submittedName>
</protein>
<dbReference type="Proteomes" id="UP001501207">
    <property type="component" value="Unassembled WGS sequence"/>
</dbReference>
<dbReference type="EMBL" id="BAABFN010000006">
    <property type="protein sequence ID" value="GAA4314316.1"/>
    <property type="molecule type" value="Genomic_DNA"/>
</dbReference>
<name>A0ABP8G086_9BACT</name>
<keyword evidence="2" id="KW-1185">Reference proteome</keyword>
<evidence type="ECO:0000313" key="1">
    <source>
        <dbReference type="EMBL" id="GAA4314316.1"/>
    </source>
</evidence>
<sequence>MKDIIYKILWSTIEDFVGLWEILWELNSLLPGKGYKENLESAKKILKYFLEQNLVIFYMNRWGNDELEELSFNETLKFLGDEKYWNAPSINELCIKSGNTEKGEKFYNEELLSDFI</sequence>
<evidence type="ECO:0000313" key="2">
    <source>
        <dbReference type="Proteomes" id="UP001501207"/>
    </source>
</evidence>